<sequence>MALLISKVPIFALLLTAKIMCPLGILFCDGGHARRLRTLYINSRTLLTALIPVETSS</sequence>
<gene>
    <name evidence="2" type="ORF">BDN70DRAFT_884494</name>
</gene>
<name>A0A9P5YVN7_9AGAR</name>
<keyword evidence="3" id="KW-1185">Reference proteome</keyword>
<keyword evidence="1" id="KW-1133">Transmembrane helix</keyword>
<accession>A0A9P5YVN7</accession>
<evidence type="ECO:0000256" key="1">
    <source>
        <dbReference type="SAM" id="Phobius"/>
    </source>
</evidence>
<evidence type="ECO:0000313" key="3">
    <source>
        <dbReference type="Proteomes" id="UP000807469"/>
    </source>
</evidence>
<organism evidence="2 3">
    <name type="scientific">Pholiota conissans</name>
    <dbReference type="NCBI Taxonomy" id="109636"/>
    <lineage>
        <taxon>Eukaryota</taxon>
        <taxon>Fungi</taxon>
        <taxon>Dikarya</taxon>
        <taxon>Basidiomycota</taxon>
        <taxon>Agaricomycotina</taxon>
        <taxon>Agaricomycetes</taxon>
        <taxon>Agaricomycetidae</taxon>
        <taxon>Agaricales</taxon>
        <taxon>Agaricineae</taxon>
        <taxon>Strophariaceae</taxon>
        <taxon>Pholiota</taxon>
    </lineage>
</organism>
<dbReference type="AlphaFoldDB" id="A0A9P5YVN7"/>
<keyword evidence="1" id="KW-0812">Transmembrane</keyword>
<feature type="transmembrane region" description="Helical" evidence="1">
    <location>
        <begin position="6"/>
        <end position="28"/>
    </location>
</feature>
<comment type="caution">
    <text evidence="2">The sequence shown here is derived from an EMBL/GenBank/DDBJ whole genome shotgun (WGS) entry which is preliminary data.</text>
</comment>
<reference evidence="2" key="1">
    <citation type="submission" date="2020-11" db="EMBL/GenBank/DDBJ databases">
        <authorList>
            <consortium name="DOE Joint Genome Institute"/>
            <person name="Ahrendt S."/>
            <person name="Riley R."/>
            <person name="Andreopoulos W."/>
            <person name="Labutti K."/>
            <person name="Pangilinan J."/>
            <person name="Ruiz-Duenas F.J."/>
            <person name="Barrasa J.M."/>
            <person name="Sanchez-Garcia M."/>
            <person name="Camarero S."/>
            <person name="Miyauchi S."/>
            <person name="Serrano A."/>
            <person name="Linde D."/>
            <person name="Babiker R."/>
            <person name="Drula E."/>
            <person name="Ayuso-Fernandez I."/>
            <person name="Pacheco R."/>
            <person name="Padilla G."/>
            <person name="Ferreira P."/>
            <person name="Barriuso J."/>
            <person name="Kellner H."/>
            <person name="Castanera R."/>
            <person name="Alfaro M."/>
            <person name="Ramirez L."/>
            <person name="Pisabarro A.G."/>
            <person name="Kuo A."/>
            <person name="Tritt A."/>
            <person name="Lipzen A."/>
            <person name="He G."/>
            <person name="Yan M."/>
            <person name="Ng V."/>
            <person name="Cullen D."/>
            <person name="Martin F."/>
            <person name="Rosso M.-N."/>
            <person name="Henrissat B."/>
            <person name="Hibbett D."/>
            <person name="Martinez A.T."/>
            <person name="Grigoriev I.V."/>
        </authorList>
    </citation>
    <scope>NUCLEOTIDE SEQUENCE</scope>
    <source>
        <strain evidence="2">CIRM-BRFM 674</strain>
    </source>
</reference>
<dbReference type="EMBL" id="MU155364">
    <property type="protein sequence ID" value="KAF9474740.1"/>
    <property type="molecule type" value="Genomic_DNA"/>
</dbReference>
<dbReference type="Proteomes" id="UP000807469">
    <property type="component" value="Unassembled WGS sequence"/>
</dbReference>
<protein>
    <submittedName>
        <fullName evidence="2">Uncharacterized protein</fullName>
    </submittedName>
</protein>
<keyword evidence="1" id="KW-0472">Membrane</keyword>
<proteinExistence type="predicted"/>
<evidence type="ECO:0000313" key="2">
    <source>
        <dbReference type="EMBL" id="KAF9474740.1"/>
    </source>
</evidence>